<dbReference type="Proteomes" id="UP001314229">
    <property type="component" value="Unassembled WGS sequence"/>
</dbReference>
<dbReference type="EMBL" id="CAWUFR010000042">
    <property type="protein sequence ID" value="CAK6959943.1"/>
    <property type="molecule type" value="Genomic_DNA"/>
</dbReference>
<evidence type="ECO:0000256" key="1">
    <source>
        <dbReference type="SAM" id="MobiDB-lite"/>
    </source>
</evidence>
<gene>
    <name evidence="2" type="ORF">FSCOSCO3_A015358</name>
</gene>
<name>A0AAV1NLM4_SCOSC</name>
<feature type="region of interest" description="Disordered" evidence="1">
    <location>
        <begin position="1"/>
        <end position="29"/>
    </location>
</feature>
<dbReference type="AlphaFoldDB" id="A0AAV1NLM4"/>
<comment type="caution">
    <text evidence="2">The sequence shown here is derived from an EMBL/GenBank/DDBJ whole genome shotgun (WGS) entry which is preliminary data.</text>
</comment>
<protein>
    <submittedName>
        <fullName evidence="2">Uncharacterized protein</fullName>
    </submittedName>
</protein>
<sequence length="55" mass="6418">MGKSGKTESGRRIRVQAERSEPRDTTEKTDELLNLHPTSAQLHRYRDISIQNHSW</sequence>
<evidence type="ECO:0000313" key="2">
    <source>
        <dbReference type="EMBL" id="CAK6959943.1"/>
    </source>
</evidence>
<keyword evidence="3" id="KW-1185">Reference proteome</keyword>
<proteinExistence type="predicted"/>
<feature type="non-terminal residue" evidence="2">
    <location>
        <position position="55"/>
    </location>
</feature>
<evidence type="ECO:0000313" key="3">
    <source>
        <dbReference type="Proteomes" id="UP001314229"/>
    </source>
</evidence>
<organism evidence="2 3">
    <name type="scientific">Scomber scombrus</name>
    <name type="common">Atlantic mackerel</name>
    <name type="synonym">Scomber vernalis</name>
    <dbReference type="NCBI Taxonomy" id="13677"/>
    <lineage>
        <taxon>Eukaryota</taxon>
        <taxon>Metazoa</taxon>
        <taxon>Chordata</taxon>
        <taxon>Craniata</taxon>
        <taxon>Vertebrata</taxon>
        <taxon>Euteleostomi</taxon>
        <taxon>Actinopterygii</taxon>
        <taxon>Neopterygii</taxon>
        <taxon>Teleostei</taxon>
        <taxon>Neoteleostei</taxon>
        <taxon>Acanthomorphata</taxon>
        <taxon>Pelagiaria</taxon>
        <taxon>Scombriformes</taxon>
        <taxon>Scombridae</taxon>
        <taxon>Scomber</taxon>
    </lineage>
</organism>
<accession>A0AAV1NLM4</accession>
<reference evidence="2 3" key="1">
    <citation type="submission" date="2024-01" db="EMBL/GenBank/DDBJ databases">
        <authorList>
            <person name="Alioto T."/>
            <person name="Alioto T."/>
            <person name="Gomez Garrido J."/>
        </authorList>
    </citation>
    <scope>NUCLEOTIDE SEQUENCE [LARGE SCALE GENOMIC DNA]</scope>
</reference>